<keyword evidence="3" id="KW-1185">Reference proteome</keyword>
<evidence type="ECO:0000256" key="1">
    <source>
        <dbReference type="SAM" id="MobiDB-lite"/>
    </source>
</evidence>
<reference evidence="2 3" key="1">
    <citation type="submission" date="2017-11" db="EMBL/GenBank/DDBJ databases">
        <title>The genome of Rhizophagus clarus HR1 reveals common genetic basis of auxotrophy among arbuscular mycorrhizal fungi.</title>
        <authorList>
            <person name="Kobayashi Y."/>
        </authorList>
    </citation>
    <scope>NUCLEOTIDE SEQUENCE [LARGE SCALE GENOMIC DNA]</scope>
    <source>
        <strain evidence="2 3">HR1</strain>
    </source>
</reference>
<dbReference type="EMBL" id="BEXD01000001">
    <property type="protein sequence ID" value="GBB83180.1"/>
    <property type="molecule type" value="Genomic_DNA"/>
</dbReference>
<comment type="caution">
    <text evidence="2">The sequence shown here is derived from an EMBL/GenBank/DDBJ whole genome shotgun (WGS) entry which is preliminary data.</text>
</comment>
<accession>A0A2Z6Q0A7</accession>
<sequence length="143" mass="16303">MMTTKEKVISDGKETRNKKKDQLSMEEIRIRNMVDTTPRVNPEPSSTLTSTTETPHLKEALVAQDKFATRLKSVNADKDVLKRSAQPSLPTTPPDSDYGTLLRNYAQKEEERRKKMAAERFDVNLKEVDIDFNWSGGVNKFSN</sequence>
<feature type="compositionally biased region" description="Basic and acidic residues" evidence="1">
    <location>
        <begin position="1"/>
        <end position="32"/>
    </location>
</feature>
<gene>
    <name evidence="2" type="ORF">RclHR1_00010062</name>
</gene>
<protein>
    <submittedName>
        <fullName evidence="2">Uncharacterized protein</fullName>
    </submittedName>
</protein>
<evidence type="ECO:0000313" key="3">
    <source>
        <dbReference type="Proteomes" id="UP000247702"/>
    </source>
</evidence>
<name>A0A2Z6Q0A7_9GLOM</name>
<feature type="compositionally biased region" description="Low complexity" evidence="1">
    <location>
        <begin position="42"/>
        <end position="54"/>
    </location>
</feature>
<proteinExistence type="predicted"/>
<organism evidence="2 3">
    <name type="scientific">Rhizophagus clarus</name>
    <dbReference type="NCBI Taxonomy" id="94130"/>
    <lineage>
        <taxon>Eukaryota</taxon>
        <taxon>Fungi</taxon>
        <taxon>Fungi incertae sedis</taxon>
        <taxon>Mucoromycota</taxon>
        <taxon>Glomeromycotina</taxon>
        <taxon>Glomeromycetes</taxon>
        <taxon>Glomerales</taxon>
        <taxon>Glomeraceae</taxon>
        <taxon>Rhizophagus</taxon>
    </lineage>
</organism>
<feature type="region of interest" description="Disordered" evidence="1">
    <location>
        <begin position="76"/>
        <end position="100"/>
    </location>
</feature>
<dbReference type="Proteomes" id="UP000247702">
    <property type="component" value="Unassembled WGS sequence"/>
</dbReference>
<evidence type="ECO:0000313" key="2">
    <source>
        <dbReference type="EMBL" id="GBB83180.1"/>
    </source>
</evidence>
<feature type="region of interest" description="Disordered" evidence="1">
    <location>
        <begin position="1"/>
        <end position="55"/>
    </location>
</feature>
<dbReference type="AlphaFoldDB" id="A0A2Z6Q0A7"/>